<name>A0ACB7RWT9_HYAAI</name>
<accession>A0ACB7RWT9</accession>
<gene>
    <name evidence="1" type="ORF">HPB50_011310</name>
</gene>
<evidence type="ECO:0000313" key="2">
    <source>
        <dbReference type="Proteomes" id="UP000821845"/>
    </source>
</evidence>
<reference evidence="1" key="1">
    <citation type="submission" date="2020-05" db="EMBL/GenBank/DDBJ databases">
        <title>Large-scale comparative analyses of tick genomes elucidate their genetic diversity and vector capacities.</title>
        <authorList>
            <person name="Jia N."/>
            <person name="Wang J."/>
            <person name="Shi W."/>
            <person name="Du L."/>
            <person name="Sun Y."/>
            <person name="Zhan W."/>
            <person name="Jiang J."/>
            <person name="Wang Q."/>
            <person name="Zhang B."/>
            <person name="Ji P."/>
            <person name="Sakyi L.B."/>
            <person name="Cui X."/>
            <person name="Yuan T."/>
            <person name="Jiang B."/>
            <person name="Yang W."/>
            <person name="Lam T.T.-Y."/>
            <person name="Chang Q."/>
            <person name="Ding S."/>
            <person name="Wang X."/>
            <person name="Zhu J."/>
            <person name="Ruan X."/>
            <person name="Zhao L."/>
            <person name="Wei J."/>
            <person name="Que T."/>
            <person name="Du C."/>
            <person name="Cheng J."/>
            <person name="Dai P."/>
            <person name="Han X."/>
            <person name="Huang E."/>
            <person name="Gao Y."/>
            <person name="Liu J."/>
            <person name="Shao H."/>
            <person name="Ye R."/>
            <person name="Li L."/>
            <person name="Wei W."/>
            <person name="Wang X."/>
            <person name="Wang C."/>
            <person name="Yang T."/>
            <person name="Huo Q."/>
            <person name="Li W."/>
            <person name="Guo W."/>
            <person name="Chen H."/>
            <person name="Zhou L."/>
            <person name="Ni X."/>
            <person name="Tian J."/>
            <person name="Zhou Y."/>
            <person name="Sheng Y."/>
            <person name="Liu T."/>
            <person name="Pan Y."/>
            <person name="Xia L."/>
            <person name="Li J."/>
            <person name="Zhao F."/>
            <person name="Cao W."/>
        </authorList>
    </citation>
    <scope>NUCLEOTIDE SEQUENCE</scope>
    <source>
        <strain evidence="1">Hyas-2018</strain>
    </source>
</reference>
<proteinExistence type="predicted"/>
<comment type="caution">
    <text evidence="1">The sequence shown here is derived from an EMBL/GenBank/DDBJ whole genome shotgun (WGS) entry which is preliminary data.</text>
</comment>
<dbReference type="Proteomes" id="UP000821845">
    <property type="component" value="Chromosome 7"/>
</dbReference>
<keyword evidence="2" id="KW-1185">Reference proteome</keyword>
<dbReference type="EMBL" id="CM023487">
    <property type="protein sequence ID" value="KAH6925863.1"/>
    <property type="molecule type" value="Genomic_DNA"/>
</dbReference>
<sequence>MTLYLESRLKCVLEERGSTCEKPSPCIDISDITESPGYHKLPLNPRDITVTFNTDGVPLFESSGYGMWPLLLHVSDLSYKDRMSKEILAS</sequence>
<protein>
    <submittedName>
        <fullName evidence="1">Uncharacterized protein</fullName>
    </submittedName>
</protein>
<organism evidence="1 2">
    <name type="scientific">Hyalomma asiaticum</name>
    <name type="common">Tick</name>
    <dbReference type="NCBI Taxonomy" id="266040"/>
    <lineage>
        <taxon>Eukaryota</taxon>
        <taxon>Metazoa</taxon>
        <taxon>Ecdysozoa</taxon>
        <taxon>Arthropoda</taxon>
        <taxon>Chelicerata</taxon>
        <taxon>Arachnida</taxon>
        <taxon>Acari</taxon>
        <taxon>Parasitiformes</taxon>
        <taxon>Ixodida</taxon>
        <taxon>Ixodoidea</taxon>
        <taxon>Ixodidae</taxon>
        <taxon>Hyalomminae</taxon>
        <taxon>Hyalomma</taxon>
    </lineage>
</organism>
<evidence type="ECO:0000313" key="1">
    <source>
        <dbReference type="EMBL" id="KAH6925863.1"/>
    </source>
</evidence>